<proteinExistence type="predicted"/>
<feature type="region of interest" description="Disordered" evidence="1">
    <location>
        <begin position="1"/>
        <end position="90"/>
    </location>
</feature>
<dbReference type="Proteomes" id="UP000076738">
    <property type="component" value="Unassembled WGS sequence"/>
</dbReference>
<accession>A0A167LXB0</accession>
<reference evidence="2 3" key="1">
    <citation type="journal article" date="2016" name="Mol. Biol. Evol.">
        <title>Comparative Genomics of Early-Diverging Mushroom-Forming Fungi Provides Insights into the Origins of Lignocellulose Decay Capabilities.</title>
        <authorList>
            <person name="Nagy L.G."/>
            <person name="Riley R."/>
            <person name="Tritt A."/>
            <person name="Adam C."/>
            <person name="Daum C."/>
            <person name="Floudas D."/>
            <person name="Sun H."/>
            <person name="Yadav J.S."/>
            <person name="Pangilinan J."/>
            <person name="Larsson K.H."/>
            <person name="Matsuura K."/>
            <person name="Barry K."/>
            <person name="Labutti K."/>
            <person name="Kuo R."/>
            <person name="Ohm R.A."/>
            <person name="Bhattacharya S.S."/>
            <person name="Shirouzu T."/>
            <person name="Yoshinaga Y."/>
            <person name="Martin F.M."/>
            <person name="Grigoriev I.V."/>
            <person name="Hibbett D.S."/>
        </authorList>
    </citation>
    <scope>NUCLEOTIDE SEQUENCE [LARGE SCALE GENOMIC DNA]</scope>
    <source>
        <strain evidence="2 3">TUFC12733</strain>
    </source>
</reference>
<evidence type="ECO:0000256" key="1">
    <source>
        <dbReference type="SAM" id="MobiDB-lite"/>
    </source>
</evidence>
<organism evidence="2 3">
    <name type="scientific">Calocera viscosa (strain TUFC12733)</name>
    <dbReference type="NCBI Taxonomy" id="1330018"/>
    <lineage>
        <taxon>Eukaryota</taxon>
        <taxon>Fungi</taxon>
        <taxon>Dikarya</taxon>
        <taxon>Basidiomycota</taxon>
        <taxon>Agaricomycotina</taxon>
        <taxon>Dacrymycetes</taxon>
        <taxon>Dacrymycetales</taxon>
        <taxon>Dacrymycetaceae</taxon>
        <taxon>Calocera</taxon>
    </lineage>
</organism>
<gene>
    <name evidence="2" type="ORF">CALVIDRAFT_134528</name>
</gene>
<dbReference type="AlphaFoldDB" id="A0A167LXB0"/>
<sequence length="90" mass="9983">MQQSGDRSSRPTRPTLPRAMQSWPGRLPPVPTMNSHTAHTPPRIEPIPSSSSLGQPNHSGPWPGTPRTAQQRIDAANYAPEPELRHRVHK</sequence>
<evidence type="ECO:0000313" key="3">
    <source>
        <dbReference type="Proteomes" id="UP000076738"/>
    </source>
</evidence>
<name>A0A167LXB0_CALVF</name>
<protein>
    <submittedName>
        <fullName evidence="2">Uncharacterized protein</fullName>
    </submittedName>
</protein>
<evidence type="ECO:0000313" key="2">
    <source>
        <dbReference type="EMBL" id="KZO96126.1"/>
    </source>
</evidence>
<keyword evidence="3" id="KW-1185">Reference proteome</keyword>
<dbReference type="EMBL" id="KV417285">
    <property type="protein sequence ID" value="KZO96126.1"/>
    <property type="molecule type" value="Genomic_DNA"/>
</dbReference>